<dbReference type="GO" id="GO:0019867">
    <property type="term" value="C:outer membrane"/>
    <property type="evidence" value="ECO:0007669"/>
    <property type="project" value="InterPro"/>
</dbReference>
<dbReference type="InterPro" id="IPR012332">
    <property type="entry name" value="Autotransporter_pectin_lyase_C"/>
</dbReference>
<evidence type="ECO:0000256" key="1">
    <source>
        <dbReference type="SAM" id="SignalP"/>
    </source>
</evidence>
<dbReference type="OrthoDB" id="6053567at2"/>
<dbReference type="PROSITE" id="PS51208">
    <property type="entry name" value="AUTOTRANSPORTER"/>
    <property type="match status" value="1"/>
</dbReference>
<dbReference type="STRING" id="1674920.ACR52_24425"/>
<evidence type="ECO:0000313" key="3">
    <source>
        <dbReference type="EMBL" id="KMT52800.1"/>
    </source>
</evidence>
<evidence type="ECO:0000259" key="2">
    <source>
        <dbReference type="PROSITE" id="PS51208"/>
    </source>
</evidence>
<dbReference type="EMBL" id="LFMW01000021">
    <property type="protein sequence ID" value="KMT52800.1"/>
    <property type="molecule type" value="Genomic_DNA"/>
</dbReference>
<dbReference type="PROSITE" id="PS51257">
    <property type="entry name" value="PROKAR_LIPOPROTEIN"/>
    <property type="match status" value="1"/>
</dbReference>
<dbReference type="Gene3D" id="2.160.20.20">
    <property type="match status" value="1"/>
</dbReference>
<dbReference type="Gene3D" id="2.40.128.130">
    <property type="entry name" value="Autotransporter beta-domain"/>
    <property type="match status" value="1"/>
</dbReference>
<dbReference type="InterPro" id="IPR006315">
    <property type="entry name" value="OM_autotransptr_brl_dom"/>
</dbReference>
<name>A0A0J8FRG2_9PSED</name>
<reference evidence="3 4" key="1">
    <citation type="submission" date="2015-06" db="EMBL/GenBank/DDBJ databases">
        <title>Draft genome sequence of an Antarctic Pseudomonas sp. strain KG01 with full potential for biotechnological applications.</title>
        <authorList>
            <person name="Pavlov M.S."/>
            <person name="Lira F."/>
            <person name="Martinez J.L."/>
            <person name="Marshall S.H."/>
        </authorList>
    </citation>
    <scope>NUCLEOTIDE SEQUENCE [LARGE SCALE GENOMIC DNA]</scope>
    <source>
        <strain evidence="3 4">KG01</strain>
    </source>
</reference>
<protein>
    <submittedName>
        <fullName evidence="3">Transporter</fullName>
    </submittedName>
</protein>
<dbReference type="InterPro" id="IPR011050">
    <property type="entry name" value="Pectin_lyase_fold/virulence"/>
</dbReference>
<organism evidence="3 4">
    <name type="scientific">Pseudomonas fildesensis</name>
    <dbReference type="NCBI Taxonomy" id="1674920"/>
    <lineage>
        <taxon>Bacteria</taxon>
        <taxon>Pseudomonadati</taxon>
        <taxon>Pseudomonadota</taxon>
        <taxon>Gammaproteobacteria</taxon>
        <taxon>Pseudomonadales</taxon>
        <taxon>Pseudomonadaceae</taxon>
        <taxon>Pseudomonas</taxon>
    </lineage>
</organism>
<dbReference type="Pfam" id="PF18883">
    <property type="entry name" value="AC_1"/>
    <property type="match status" value="1"/>
</dbReference>
<comment type="caution">
    <text evidence="3">The sequence shown here is derived from an EMBL/GenBank/DDBJ whole genome shotgun (WGS) entry which is preliminary data.</text>
</comment>
<feature type="domain" description="Autotransporter" evidence="2">
    <location>
        <begin position="579"/>
        <end position="857"/>
    </location>
</feature>
<sequence>MSKRLPPLACLSVAVATASWLTLYPHAAQACPLTVTAGDDVINCNSGAAGNLIDLQGSNSLIFSSGNGSVVGVSYGAGNDLIELNTPAAVIGAGGVGMGDGDNIFRLFQGTVQATVLQGAGADVVQISGGQARAIIQGAGADRFSMSGGTITSLAQGDNIDQFTMSSGTITGAFEDGDRALMSGGSIGRVDMKLDNNLFDMQGGTIIGNLVAGFGNDTILVSGTSYIGGNISVSGGTDNITITGGTVNGQILASVGNDEFFWIGGGQINSFVLMGGDNDTALLQNLTEAIVAPTPLVDGGLGVDTLTFDNTKVATPERYTHWETVHLQNGSQVTLGGTFTLGDTGTGTGTMTLDGSSTLLVGTGVINPFTAGQLATLNNGGLIDMTTGSASAGDTLTVNGTYNGTGGRLALQSVLGGDGSASDKLVISQGTIQGTTGISVTNLGGSGAETAVDGIQVVQAINGATGAASSFTLAQPVSAGAFSYYLFKGGVSANTSENYYLRSTVPVTPLPGVETPIGVSPVPADETPPLRPNPGIRPIPIYRPEVPIYAALFPAAQQIVQAMLGTYHERMGDQSQQQKTGAFPAGWGRVYGNSSRQGFAGSVSPTLNSSVTGFQVGSDVYASINDSGQVQRAGFFVGHSTLKGSVNGFHSSWENLDAGSTTLRGDSLGVYWTLIGANQAYLDLVLMGTRFNGNNESDRGVKMKTRGHNVTASAEVGWPFPLTNNWVAEPQAQVIISKTKLDSQNDGISDVSYDADTSVTTRPGLRLRGDYHVHGMPLQPYARANIWHTSAGQDTVTFNDVTDIDTEQKSTTMGVSVGATLKVAEDISLYSEVGYDRNLDSNTFNGRKGTVGLRVEF</sequence>
<accession>A0A0J8FRG2</accession>
<keyword evidence="1" id="KW-0732">Signal</keyword>
<keyword evidence="4" id="KW-1185">Reference proteome</keyword>
<dbReference type="InterPro" id="IPR036709">
    <property type="entry name" value="Autotransporte_beta_dom_sf"/>
</dbReference>
<evidence type="ECO:0000313" key="4">
    <source>
        <dbReference type="Proteomes" id="UP000037551"/>
    </source>
</evidence>
<feature type="signal peptide" evidence="1">
    <location>
        <begin position="1"/>
        <end position="30"/>
    </location>
</feature>
<dbReference type="AlphaFoldDB" id="A0A0J8FRG2"/>
<dbReference type="CDD" id="cd01344">
    <property type="entry name" value="PL2_Passenger_AT"/>
    <property type="match status" value="1"/>
</dbReference>
<dbReference type="Proteomes" id="UP000037551">
    <property type="component" value="Unassembled WGS sequence"/>
</dbReference>
<proteinExistence type="predicted"/>
<dbReference type="SMART" id="SM00869">
    <property type="entry name" value="Autotransporter"/>
    <property type="match status" value="1"/>
</dbReference>
<dbReference type="SUPFAM" id="SSF51126">
    <property type="entry name" value="Pectin lyase-like"/>
    <property type="match status" value="1"/>
</dbReference>
<dbReference type="RefSeq" id="WP_048730331.1">
    <property type="nucleotide sequence ID" value="NZ_LFMW01000021.1"/>
</dbReference>
<dbReference type="NCBIfam" id="TIGR01414">
    <property type="entry name" value="autotrans_barl"/>
    <property type="match status" value="1"/>
</dbReference>
<feature type="chain" id="PRO_5005297578" evidence="1">
    <location>
        <begin position="31"/>
        <end position="857"/>
    </location>
</feature>
<dbReference type="PATRIC" id="fig|1674920.3.peg.3306"/>
<dbReference type="InterPro" id="IPR043990">
    <property type="entry name" value="AC_1"/>
</dbReference>
<dbReference type="Pfam" id="PF03797">
    <property type="entry name" value="Autotransporter"/>
    <property type="match status" value="1"/>
</dbReference>
<gene>
    <name evidence="3" type="ORF">ACR52_24425</name>
</gene>
<dbReference type="SUPFAM" id="SSF103515">
    <property type="entry name" value="Autotransporter"/>
    <property type="match status" value="1"/>
</dbReference>
<dbReference type="InterPro" id="IPR005546">
    <property type="entry name" value="Autotransporte_beta"/>
</dbReference>